<sequence length="10" mass="1226">MLSRMKIMCI</sequence>
<evidence type="ECO:0000313" key="1">
    <source>
        <dbReference type="EMBL" id="JAE16555.1"/>
    </source>
</evidence>
<dbReference type="EMBL" id="GBRH01181341">
    <property type="protein sequence ID" value="JAE16555.1"/>
    <property type="molecule type" value="Transcribed_RNA"/>
</dbReference>
<reference evidence="1" key="2">
    <citation type="journal article" date="2015" name="Data Brief">
        <title>Shoot transcriptome of the giant reed, Arundo donax.</title>
        <authorList>
            <person name="Barrero R.A."/>
            <person name="Guerrero F.D."/>
            <person name="Moolhuijzen P."/>
            <person name="Goolsby J.A."/>
            <person name="Tidwell J."/>
            <person name="Bellgard S.E."/>
            <person name="Bellgard M.I."/>
        </authorList>
    </citation>
    <scope>NUCLEOTIDE SEQUENCE</scope>
    <source>
        <tissue evidence="1">Shoot tissue taken approximately 20 cm above the soil surface</tissue>
    </source>
</reference>
<organism evidence="1">
    <name type="scientific">Arundo donax</name>
    <name type="common">Giant reed</name>
    <name type="synonym">Donax arundinaceus</name>
    <dbReference type="NCBI Taxonomy" id="35708"/>
    <lineage>
        <taxon>Eukaryota</taxon>
        <taxon>Viridiplantae</taxon>
        <taxon>Streptophyta</taxon>
        <taxon>Embryophyta</taxon>
        <taxon>Tracheophyta</taxon>
        <taxon>Spermatophyta</taxon>
        <taxon>Magnoliopsida</taxon>
        <taxon>Liliopsida</taxon>
        <taxon>Poales</taxon>
        <taxon>Poaceae</taxon>
        <taxon>PACMAD clade</taxon>
        <taxon>Arundinoideae</taxon>
        <taxon>Arundineae</taxon>
        <taxon>Arundo</taxon>
    </lineage>
</organism>
<name>A0A0A9FUP1_ARUDO</name>
<protein>
    <submittedName>
        <fullName evidence="1">Uncharacterized protein</fullName>
    </submittedName>
</protein>
<proteinExistence type="predicted"/>
<reference evidence="1" key="1">
    <citation type="submission" date="2014-09" db="EMBL/GenBank/DDBJ databases">
        <authorList>
            <person name="Magalhaes I.L.F."/>
            <person name="Oliveira U."/>
            <person name="Santos F.R."/>
            <person name="Vidigal T.H.D.A."/>
            <person name="Brescovit A.D."/>
            <person name="Santos A.J."/>
        </authorList>
    </citation>
    <scope>NUCLEOTIDE SEQUENCE</scope>
    <source>
        <tissue evidence="1">Shoot tissue taken approximately 20 cm above the soil surface</tissue>
    </source>
</reference>
<accession>A0A0A9FUP1</accession>